<comment type="caution">
    <text evidence="2">The sequence shown here is derived from an EMBL/GenBank/DDBJ whole genome shotgun (WGS) entry which is preliminary data.</text>
</comment>
<dbReference type="Proteomes" id="UP001596161">
    <property type="component" value="Unassembled WGS sequence"/>
</dbReference>
<proteinExistence type="predicted"/>
<dbReference type="InterPro" id="IPR013783">
    <property type="entry name" value="Ig-like_fold"/>
</dbReference>
<dbReference type="RefSeq" id="WP_378017010.1">
    <property type="nucleotide sequence ID" value="NZ_JBHSKT010000004.1"/>
</dbReference>
<name>A0ABW0ECI9_9BACT</name>
<dbReference type="InterPro" id="IPR026444">
    <property type="entry name" value="Secre_tail"/>
</dbReference>
<evidence type="ECO:0000313" key="2">
    <source>
        <dbReference type="EMBL" id="MFC5270644.1"/>
    </source>
</evidence>
<gene>
    <name evidence="2" type="ORF">ACFPIB_08500</name>
</gene>
<organism evidence="2 3">
    <name type="scientific">Adhaeribacter terreus</name>
    <dbReference type="NCBI Taxonomy" id="529703"/>
    <lineage>
        <taxon>Bacteria</taxon>
        <taxon>Pseudomonadati</taxon>
        <taxon>Bacteroidota</taxon>
        <taxon>Cytophagia</taxon>
        <taxon>Cytophagales</taxon>
        <taxon>Hymenobacteraceae</taxon>
        <taxon>Adhaeribacter</taxon>
    </lineage>
</organism>
<protein>
    <submittedName>
        <fullName evidence="2">T9SS type A sorting domain-containing protein</fullName>
    </submittedName>
</protein>
<sequence length="1103" mass="115807">MTHFLRLNLNKPVKWLMAFATFFILGQENVFAADYYWVGSNNTNWSVPGNWRTGSFGGTVATSRPVAGDNVFFTAGGTNCNFNIGTVNVANVTIDAGYTGTILQNTANFSVDSLIMAGGNFVGSGDNTINITIRGNFKQTGGNFTSTKGQLIFTASNTNHTFGGTFIHNSNLLTDFRGTTTINGNPTFYKLQFTSKSKRIYTISNTIQVENNFTLADTGSIYINGGTIELLNTANLNCLNTATSGGGNALINFTGTGNQNLYGASNPGESRLPRIQINKTSGTVFLHNKVNITNEFTNASNSVDATSNFSKVIFTNGTTGLPGGGINQYDIVGNTTFHDLEMAPTTNTVFNIPSGTTLTVANEFGFAGTNRLTINTGIVDVKGNMVVTNTSSSGGVSTGIIRFTSNSDQSFTGSTTDGIGQLPKIEVIKSSGTLFMHEVINLKGGLVVSGNSQVNDSDAIIAINGSMTIESISNQLTLNHLLIPGNAGTNLTSNVTNSLQVNKLEMKGTENIVLSTSLIGSQNLFVKVSGDLINTNTSTANGGGSASIMFNGSGDQNLTGSSVIGGGKLPSIFIDKSVGNLILNETINLANNADLTLNNGTVIADGSTLVIANNGTDITGIHTLNNLIFAPSTVATHNYAIDPANTLALTGDLIFDGPAGSNITLTSGTIDVKKNLTINNGSLTSNGSGLISMTGTADQYIISNAPAGIPNLTVNKTSGILSVGSDINVRSTLAMTKGDIDMNGNTLTLGTSASLANRGTLDYAAGKVYDGTFSRWYGTTAVSAGSNESLFPVGTQTNDRRMYISTTSAPTTGGTIAVKHDPNAAAASTDMMDGTDQVLSFLPSGWDINSNVTGGTYNLRMSAEGLGPINKLSDIRIVKNNAVVGTYSATNGTTENAILNRTGISQTNLAGTYRIGSKEPINPLPVALVSFNAEKASNAVNLNWKTASEKNNDLFVVERSADGRNFEAIGQVKGASNSNVLNAYAFADKNPVNGVSYYRLKQIDFDGKFEYSKIVSVTFEGKITAVAINAFPNPANNLLNVKVNGLNGKATMEITDVTGRSLKQLKINAAETNAVNVEMLPKGLYQIRIVSENGSAVSKFLKQ</sequence>
<dbReference type="EMBL" id="JBHSKT010000004">
    <property type="protein sequence ID" value="MFC5270644.1"/>
    <property type="molecule type" value="Genomic_DNA"/>
</dbReference>
<reference evidence="3" key="1">
    <citation type="journal article" date="2019" name="Int. J. Syst. Evol. Microbiol.">
        <title>The Global Catalogue of Microorganisms (GCM) 10K type strain sequencing project: providing services to taxonomists for standard genome sequencing and annotation.</title>
        <authorList>
            <consortium name="The Broad Institute Genomics Platform"/>
            <consortium name="The Broad Institute Genome Sequencing Center for Infectious Disease"/>
            <person name="Wu L."/>
            <person name="Ma J."/>
        </authorList>
    </citation>
    <scope>NUCLEOTIDE SEQUENCE [LARGE SCALE GENOMIC DNA]</scope>
    <source>
        <strain evidence="3">KACC 12602</strain>
    </source>
</reference>
<dbReference type="NCBIfam" id="TIGR04183">
    <property type="entry name" value="Por_Secre_tail"/>
    <property type="match status" value="1"/>
</dbReference>
<accession>A0ABW0ECI9</accession>
<keyword evidence="3" id="KW-1185">Reference proteome</keyword>
<evidence type="ECO:0000313" key="3">
    <source>
        <dbReference type="Proteomes" id="UP001596161"/>
    </source>
</evidence>
<feature type="domain" description="Secretion system C-terminal sorting" evidence="1">
    <location>
        <begin position="1031"/>
        <end position="1100"/>
    </location>
</feature>
<dbReference type="Gene3D" id="2.60.40.10">
    <property type="entry name" value="Immunoglobulins"/>
    <property type="match status" value="1"/>
</dbReference>
<dbReference type="Pfam" id="PF18962">
    <property type="entry name" value="Por_Secre_tail"/>
    <property type="match status" value="1"/>
</dbReference>
<evidence type="ECO:0000259" key="1">
    <source>
        <dbReference type="Pfam" id="PF18962"/>
    </source>
</evidence>